<name>A0ABU3WEQ9_9GAMM</name>
<sequence>MDTSLKFRSVILKFSRMLSDEINTLLLEHQLNYSLWQVLHYIQQHQPCTSTEIAEYLNISRPSIAKRIQPLLKLQAVSQHSEADRRVRILRLTDSGQQLVIQCMDKIDQLEQELLEQSSDTDIQLSIKLIHQLTQQLQHKKSGIHHEH</sequence>
<dbReference type="InterPro" id="IPR036390">
    <property type="entry name" value="WH_DNA-bd_sf"/>
</dbReference>
<comment type="caution">
    <text evidence="5">The sequence shown here is derived from an EMBL/GenBank/DDBJ whole genome shotgun (WGS) entry which is preliminary data.</text>
</comment>
<accession>A0ABU3WEQ9</accession>
<evidence type="ECO:0000256" key="1">
    <source>
        <dbReference type="ARBA" id="ARBA00023015"/>
    </source>
</evidence>
<dbReference type="InterPro" id="IPR036388">
    <property type="entry name" value="WH-like_DNA-bd_sf"/>
</dbReference>
<dbReference type="Pfam" id="PF12802">
    <property type="entry name" value="MarR_2"/>
    <property type="match status" value="1"/>
</dbReference>
<evidence type="ECO:0000256" key="3">
    <source>
        <dbReference type="ARBA" id="ARBA00023163"/>
    </source>
</evidence>
<dbReference type="Gene3D" id="1.10.10.10">
    <property type="entry name" value="Winged helix-like DNA-binding domain superfamily/Winged helix DNA-binding domain"/>
    <property type="match status" value="1"/>
</dbReference>
<dbReference type="PANTHER" id="PTHR42756:SF1">
    <property type="entry name" value="TRANSCRIPTIONAL REPRESSOR OF EMRAB OPERON"/>
    <property type="match status" value="1"/>
</dbReference>
<protein>
    <submittedName>
        <fullName evidence="5">Winged helix DNA-binding protein</fullName>
    </submittedName>
</protein>
<reference evidence="5 6" key="1">
    <citation type="submission" date="2023-06" db="EMBL/GenBank/DDBJ databases">
        <title>Genomic Analysis of Acinetobacter Strains Recovered from South Australian Aquatic Samples provides Insights into the Circulation of Antibiotic Resistance determinants in the Environment.</title>
        <authorList>
            <person name="Tobin L."/>
            <person name="Jarocki V.M."/>
            <person name="Kenyon J."/>
            <person name="Drigo B."/>
            <person name="Donner E."/>
            <person name="Djordjevic S.P."/>
            <person name="Hamidian M."/>
        </authorList>
    </citation>
    <scope>NUCLEOTIDE SEQUENCE [LARGE SCALE GENOMIC DNA]</scope>
    <source>
        <strain evidence="5 6">SAAc652</strain>
    </source>
</reference>
<evidence type="ECO:0000256" key="2">
    <source>
        <dbReference type="ARBA" id="ARBA00023125"/>
    </source>
</evidence>
<dbReference type="SUPFAM" id="SSF46785">
    <property type="entry name" value="Winged helix' DNA-binding domain"/>
    <property type="match status" value="1"/>
</dbReference>
<keyword evidence="1" id="KW-0805">Transcription regulation</keyword>
<dbReference type="PRINTS" id="PR00598">
    <property type="entry name" value="HTHMARR"/>
</dbReference>
<evidence type="ECO:0000313" key="5">
    <source>
        <dbReference type="EMBL" id="MDV2468357.1"/>
    </source>
</evidence>
<keyword evidence="2 5" id="KW-0238">DNA-binding</keyword>
<organism evidence="5 6">
    <name type="scientific">Acinetobacter chinensis</name>
    <dbReference type="NCBI Taxonomy" id="2004650"/>
    <lineage>
        <taxon>Bacteria</taxon>
        <taxon>Pseudomonadati</taxon>
        <taxon>Pseudomonadota</taxon>
        <taxon>Gammaproteobacteria</taxon>
        <taxon>Moraxellales</taxon>
        <taxon>Moraxellaceae</taxon>
        <taxon>Acinetobacter</taxon>
    </lineage>
</organism>
<dbReference type="RefSeq" id="WP_317082339.1">
    <property type="nucleotide sequence ID" value="NZ_JASVDY010000001.1"/>
</dbReference>
<dbReference type="SMART" id="SM00347">
    <property type="entry name" value="HTH_MARR"/>
    <property type="match status" value="1"/>
</dbReference>
<proteinExistence type="predicted"/>
<evidence type="ECO:0000259" key="4">
    <source>
        <dbReference type="PROSITE" id="PS50995"/>
    </source>
</evidence>
<dbReference type="PROSITE" id="PS50995">
    <property type="entry name" value="HTH_MARR_2"/>
    <property type="match status" value="1"/>
</dbReference>
<evidence type="ECO:0000313" key="6">
    <source>
        <dbReference type="Proteomes" id="UP001278188"/>
    </source>
</evidence>
<feature type="domain" description="HTH marR-type" evidence="4">
    <location>
        <begin position="4"/>
        <end position="135"/>
    </location>
</feature>
<dbReference type="GO" id="GO:0003677">
    <property type="term" value="F:DNA binding"/>
    <property type="evidence" value="ECO:0007669"/>
    <property type="project" value="UniProtKB-KW"/>
</dbReference>
<dbReference type="EMBL" id="JASVDY010000001">
    <property type="protein sequence ID" value="MDV2468357.1"/>
    <property type="molecule type" value="Genomic_DNA"/>
</dbReference>
<dbReference type="Proteomes" id="UP001278188">
    <property type="component" value="Unassembled WGS sequence"/>
</dbReference>
<dbReference type="PANTHER" id="PTHR42756">
    <property type="entry name" value="TRANSCRIPTIONAL REGULATOR, MARR"/>
    <property type="match status" value="1"/>
</dbReference>
<keyword evidence="3" id="KW-0804">Transcription</keyword>
<keyword evidence="6" id="KW-1185">Reference proteome</keyword>
<dbReference type="InterPro" id="IPR000835">
    <property type="entry name" value="HTH_MarR-typ"/>
</dbReference>
<gene>
    <name evidence="5" type="ORF">QR674_05110</name>
</gene>